<dbReference type="PANTHER" id="PTHR33979">
    <property type="entry name" value="OS02G0221600 PROTEIN"/>
    <property type="match status" value="1"/>
</dbReference>
<name>A0A0D6EII8_SPOSA</name>
<reference evidence="4" key="1">
    <citation type="submission" date="2015-02" db="EMBL/GenBank/DDBJ databases">
        <authorList>
            <person name="Gon?alves P."/>
        </authorList>
    </citation>
    <scope>NUCLEOTIDE SEQUENCE [LARGE SCALE GENOMIC DNA]</scope>
</reference>
<accession>A0A0D6EII8</accession>
<evidence type="ECO:0000256" key="1">
    <source>
        <dbReference type="SAM" id="MobiDB-lite"/>
    </source>
</evidence>
<dbReference type="OrthoDB" id="40823at2759"/>
<sequence>MALSNSTALCSTGPVLPGLSTLPLQALRSSPASSLSLNLSAVNQHDDLTAVNGPVTPHRRQGDPYESPTVSRDLASTATTHVLPSIPLTAAPVSSSHSAPFLSWLGPSSPTVSSGRSRAETIPTPASAATPTVPPERATSLRGVGSKEDLVREPLGHEHKRQKRWEGWDTSTSTVYVTNTDEVPTAITVYTTYGESPVVDGGTIVVTEYQGASTLTVLGPSYLTLTFYPTTTAYWTSETTIPTTTKTKTMTPVAEGTPTVCNPGDADEKEFTGLTPTHDQSITLSPVIVGIGIGWNLFILRDLLYPFKVLTVAIHEVGHVLVSICLGFRIGLFSIDPKVGGATRIVVVEDREHPLPIAALPSGYIFSVFVGGLLTFCGFDTLASKIASFIVGMCWLGVFLRVEVPAKIMTLGAVGFVDHAWGLRFYILFIGDDAFFAKQYPCCPTLFFQQYPFLNPGLWTLIWFLLSFIFFVGFILAALACFKQSPHALYCQAQGWLPT</sequence>
<dbReference type="AlphaFoldDB" id="A0A0D6EII8"/>
<protein>
    <submittedName>
        <fullName evidence="3">SPOSA6832_00916-mRNA-1:cds</fullName>
    </submittedName>
</protein>
<feature type="compositionally biased region" description="Basic and acidic residues" evidence="1">
    <location>
        <begin position="145"/>
        <end position="157"/>
    </location>
</feature>
<proteinExistence type="predicted"/>
<dbReference type="Proteomes" id="UP000243876">
    <property type="component" value="Unassembled WGS sequence"/>
</dbReference>
<feature type="compositionally biased region" description="Polar residues" evidence="1">
    <location>
        <begin position="107"/>
        <end position="116"/>
    </location>
</feature>
<dbReference type="InterPro" id="IPR049500">
    <property type="entry name" value="Peptidase_M50B-like"/>
</dbReference>
<feature type="region of interest" description="Disordered" evidence="1">
    <location>
        <begin position="48"/>
        <end position="71"/>
    </location>
</feature>
<feature type="compositionally biased region" description="Low complexity" evidence="1">
    <location>
        <begin position="120"/>
        <end position="131"/>
    </location>
</feature>
<keyword evidence="4" id="KW-1185">Reference proteome</keyword>
<feature type="region of interest" description="Disordered" evidence="1">
    <location>
        <begin position="107"/>
        <end position="165"/>
    </location>
</feature>
<feature type="transmembrane region" description="Helical" evidence="2">
    <location>
        <begin position="461"/>
        <end position="482"/>
    </location>
</feature>
<feature type="non-terminal residue" evidence="3">
    <location>
        <position position="1"/>
    </location>
</feature>
<evidence type="ECO:0000256" key="2">
    <source>
        <dbReference type="SAM" id="Phobius"/>
    </source>
</evidence>
<feature type="transmembrane region" description="Helical" evidence="2">
    <location>
        <begin position="355"/>
        <end position="379"/>
    </location>
</feature>
<gene>
    <name evidence="3" type="primary">SPOSA6832_00916</name>
</gene>
<keyword evidence="2" id="KW-1133">Transmembrane helix</keyword>
<organism evidence="3 4">
    <name type="scientific">Sporidiobolus salmonicolor</name>
    <name type="common">Yeast-like fungus</name>
    <name type="synonym">Sporobolomyces salmonicolor</name>
    <dbReference type="NCBI Taxonomy" id="5005"/>
    <lineage>
        <taxon>Eukaryota</taxon>
        <taxon>Fungi</taxon>
        <taxon>Dikarya</taxon>
        <taxon>Basidiomycota</taxon>
        <taxon>Pucciniomycotina</taxon>
        <taxon>Microbotryomycetes</taxon>
        <taxon>Sporidiobolales</taxon>
        <taxon>Sporidiobolaceae</taxon>
        <taxon>Sporobolomyces</taxon>
    </lineage>
</organism>
<feature type="transmembrane region" description="Helical" evidence="2">
    <location>
        <begin position="386"/>
        <end position="402"/>
    </location>
</feature>
<dbReference type="EMBL" id="CENE01000003">
    <property type="protein sequence ID" value="CEQ39400.1"/>
    <property type="molecule type" value="Genomic_DNA"/>
</dbReference>
<evidence type="ECO:0000313" key="3">
    <source>
        <dbReference type="EMBL" id="CEQ39400.1"/>
    </source>
</evidence>
<keyword evidence="2" id="KW-0812">Transmembrane</keyword>
<evidence type="ECO:0000313" key="4">
    <source>
        <dbReference type="Proteomes" id="UP000243876"/>
    </source>
</evidence>
<keyword evidence="2" id="KW-0472">Membrane</keyword>
<feature type="transmembrane region" description="Helical" evidence="2">
    <location>
        <begin position="312"/>
        <end position="335"/>
    </location>
</feature>
<dbReference type="Pfam" id="PF13398">
    <property type="entry name" value="Peptidase_M50B"/>
    <property type="match status" value="1"/>
</dbReference>
<dbReference type="PANTHER" id="PTHR33979:SF2">
    <property type="entry name" value="PEPTIDASE M50B-LIKE-DOMAIN-CONTAINING PROTEIN"/>
    <property type="match status" value="1"/>
</dbReference>